<feature type="transmembrane region" description="Helical" evidence="8">
    <location>
        <begin position="165"/>
        <end position="187"/>
    </location>
</feature>
<keyword evidence="4 8" id="KW-1133">Transmembrane helix</keyword>
<keyword evidence="2" id="KW-0813">Transport</keyword>
<evidence type="ECO:0000256" key="2">
    <source>
        <dbReference type="ARBA" id="ARBA00022448"/>
    </source>
</evidence>
<gene>
    <name evidence="10" type="ORF">FIESC28_00343</name>
</gene>
<dbReference type="PRINTS" id="PR01035">
    <property type="entry name" value="TCRTETA"/>
</dbReference>
<reference evidence="10 11" key="1">
    <citation type="submission" date="2018-06" db="EMBL/GenBank/DDBJ databases">
        <title>Fusarium incarnatum-equiseti species complex species 28.</title>
        <authorList>
            <person name="Gardiner D.M."/>
        </authorList>
    </citation>
    <scope>NUCLEOTIDE SEQUENCE [LARGE SCALE GENOMIC DNA]</scope>
    <source>
        <strain evidence="10 11">FIESC_28</strain>
    </source>
</reference>
<dbReference type="Gene3D" id="1.20.1720.10">
    <property type="entry name" value="Multidrug resistance protein D"/>
    <property type="match status" value="1"/>
</dbReference>
<feature type="transmembrane region" description="Helical" evidence="8">
    <location>
        <begin position="371"/>
        <end position="391"/>
    </location>
</feature>
<organism evidence="10 11">
    <name type="scientific">Fusarium coffeatum</name>
    <dbReference type="NCBI Taxonomy" id="231269"/>
    <lineage>
        <taxon>Eukaryota</taxon>
        <taxon>Fungi</taxon>
        <taxon>Dikarya</taxon>
        <taxon>Ascomycota</taxon>
        <taxon>Pezizomycotina</taxon>
        <taxon>Sordariomycetes</taxon>
        <taxon>Hypocreomycetidae</taxon>
        <taxon>Hypocreales</taxon>
        <taxon>Nectriaceae</taxon>
        <taxon>Fusarium</taxon>
        <taxon>Fusarium incarnatum-equiseti species complex</taxon>
    </lineage>
</organism>
<feature type="transmembrane region" description="Helical" evidence="8">
    <location>
        <begin position="403"/>
        <end position="424"/>
    </location>
</feature>
<dbReference type="GO" id="GO:0005886">
    <property type="term" value="C:plasma membrane"/>
    <property type="evidence" value="ECO:0007669"/>
    <property type="project" value="TreeGrafter"/>
</dbReference>
<dbReference type="EMBL" id="QKXC01000009">
    <property type="protein sequence ID" value="RBR26762.1"/>
    <property type="molecule type" value="Genomic_DNA"/>
</dbReference>
<feature type="transmembrane region" description="Helical" evidence="8">
    <location>
        <begin position="506"/>
        <end position="524"/>
    </location>
</feature>
<dbReference type="InterPro" id="IPR001958">
    <property type="entry name" value="Tet-R_TetA/multi-R_MdtG-like"/>
</dbReference>
<feature type="transmembrane region" description="Helical" evidence="8">
    <location>
        <begin position="38"/>
        <end position="56"/>
    </location>
</feature>
<feature type="transmembrane region" description="Helical" evidence="8">
    <location>
        <begin position="341"/>
        <end position="365"/>
    </location>
</feature>
<feature type="transmembrane region" description="Helical" evidence="8">
    <location>
        <begin position="194"/>
        <end position="214"/>
    </location>
</feature>
<dbReference type="GeneID" id="41989790"/>
<evidence type="ECO:0000313" key="10">
    <source>
        <dbReference type="EMBL" id="RBR26762.1"/>
    </source>
</evidence>
<feature type="transmembrane region" description="Helical" evidence="8">
    <location>
        <begin position="267"/>
        <end position="284"/>
    </location>
</feature>
<keyword evidence="11" id="KW-1185">Reference proteome</keyword>
<evidence type="ECO:0000313" key="11">
    <source>
        <dbReference type="Proteomes" id="UP000253153"/>
    </source>
</evidence>
<feature type="transmembrane region" description="Helical" evidence="8">
    <location>
        <begin position="304"/>
        <end position="329"/>
    </location>
</feature>
<dbReference type="AlphaFoldDB" id="A0A366SCS8"/>
<dbReference type="PROSITE" id="PS50850">
    <property type="entry name" value="MFS"/>
    <property type="match status" value="1"/>
</dbReference>
<evidence type="ECO:0000256" key="8">
    <source>
        <dbReference type="SAM" id="Phobius"/>
    </source>
</evidence>
<dbReference type="RefSeq" id="XP_031021353.1">
    <property type="nucleotide sequence ID" value="XM_031154494.1"/>
</dbReference>
<dbReference type="Gene3D" id="1.20.1250.20">
    <property type="entry name" value="MFS general substrate transporter like domains"/>
    <property type="match status" value="1"/>
</dbReference>
<dbReference type="FunFam" id="1.20.1250.20:FF:000196">
    <property type="entry name" value="MFS toxin efflux pump (AflT)"/>
    <property type="match status" value="1"/>
</dbReference>
<name>A0A366SCS8_9HYPO</name>
<feature type="transmembrane region" description="Helical" evidence="8">
    <location>
        <begin position="137"/>
        <end position="159"/>
    </location>
</feature>
<evidence type="ECO:0000256" key="5">
    <source>
        <dbReference type="ARBA" id="ARBA00023136"/>
    </source>
</evidence>
<feature type="region of interest" description="Disordered" evidence="7">
    <location>
        <begin position="1"/>
        <end position="30"/>
    </location>
</feature>
<dbReference type="Proteomes" id="UP000253153">
    <property type="component" value="Unassembled WGS sequence"/>
</dbReference>
<comment type="subcellular location">
    <subcellularLocation>
        <location evidence="1">Membrane</location>
        <topology evidence="1">Multi-pass membrane protein</topology>
    </subcellularLocation>
</comment>
<dbReference type="GO" id="GO:0022857">
    <property type="term" value="F:transmembrane transporter activity"/>
    <property type="evidence" value="ECO:0007669"/>
    <property type="project" value="InterPro"/>
</dbReference>
<dbReference type="InterPro" id="IPR036259">
    <property type="entry name" value="MFS_trans_sf"/>
</dbReference>
<keyword evidence="5 8" id="KW-0472">Membrane</keyword>
<dbReference type="PANTHER" id="PTHR23501:SF153">
    <property type="entry name" value="AFLATOXIN EFFLUX PUMP, PUTATIVE-RELATED"/>
    <property type="match status" value="1"/>
</dbReference>
<dbReference type="CDD" id="cd17502">
    <property type="entry name" value="MFS_Azr1_MDR_like"/>
    <property type="match status" value="1"/>
</dbReference>
<dbReference type="InterPro" id="IPR011701">
    <property type="entry name" value="MFS"/>
</dbReference>
<feature type="compositionally biased region" description="Basic and acidic residues" evidence="7">
    <location>
        <begin position="1"/>
        <end position="16"/>
    </location>
</feature>
<keyword evidence="3 8" id="KW-0812">Transmembrane</keyword>
<dbReference type="InterPro" id="IPR020846">
    <property type="entry name" value="MFS_dom"/>
</dbReference>
<sequence>MDEKHHRTSDSPERPSTEAANQHSDTTDDVKTYPPKKVVLPTMVALFLVFFLVALDRTIIGTAIPTISAEFDSFGDIAWYESAFLLPLCVFQLSFGLIFKYYSTKWVLFILTAIFEIGSIVCAAAPNSNALIVGRAITGIGGAGIGSGVFIYITLLFPLEDRPKYLGSLGSAFGISSILGPILGGYLTSVSWRWCFWINVPIGGLSLILLFILAPNRPSPAKPADTWRQRFLDLDPIGFLLVAGAIVCLLFALEFGKEEQRWSSGRVVALFVVFAVLFLAFAGYQAWRKEKATIPPRIIFKRTVLASCLLNFAISSVLVLYAFYIPVWFQVVKGKSPEGSGIALLPLLLSNVLFVIVSGILVSAVGYFTPFSIAGSAILVIGAALISTWTADVSQGKWIGYQIITGAGMGLTLQQPAIAIQTVLSESDAAIGLSILSFVGFLGGTVFITVAQTLLQGQLESKITKYVPDIDPSQLSNSGAASIRKLVSGDKVDLVLKAYNDSMRPIWYLGLAMGAAAFIVSFGLEWKNVKAAKNKSSSKA</sequence>
<protein>
    <recommendedName>
        <fullName evidence="9">Major facilitator superfamily (MFS) profile domain-containing protein</fullName>
    </recommendedName>
</protein>
<dbReference type="Pfam" id="PF07690">
    <property type="entry name" value="MFS_1"/>
    <property type="match status" value="1"/>
</dbReference>
<feature type="domain" description="Major facilitator superfamily (MFS) profile" evidence="9">
    <location>
        <begin position="42"/>
        <end position="529"/>
    </location>
</feature>
<accession>A0A366SCS8</accession>
<evidence type="ECO:0000256" key="1">
    <source>
        <dbReference type="ARBA" id="ARBA00004141"/>
    </source>
</evidence>
<evidence type="ECO:0000259" key="9">
    <source>
        <dbReference type="PROSITE" id="PS50850"/>
    </source>
</evidence>
<evidence type="ECO:0000256" key="7">
    <source>
        <dbReference type="SAM" id="MobiDB-lite"/>
    </source>
</evidence>
<dbReference type="OrthoDB" id="10021397at2759"/>
<feature type="transmembrane region" description="Helical" evidence="8">
    <location>
        <begin position="77"/>
        <end position="99"/>
    </location>
</feature>
<evidence type="ECO:0000256" key="3">
    <source>
        <dbReference type="ARBA" id="ARBA00022692"/>
    </source>
</evidence>
<evidence type="ECO:0000256" key="6">
    <source>
        <dbReference type="ARBA" id="ARBA00023180"/>
    </source>
</evidence>
<proteinExistence type="predicted"/>
<dbReference type="SUPFAM" id="SSF103473">
    <property type="entry name" value="MFS general substrate transporter"/>
    <property type="match status" value="1"/>
</dbReference>
<feature type="transmembrane region" description="Helical" evidence="8">
    <location>
        <begin position="234"/>
        <end position="255"/>
    </location>
</feature>
<evidence type="ECO:0000256" key="4">
    <source>
        <dbReference type="ARBA" id="ARBA00022989"/>
    </source>
</evidence>
<keyword evidence="6" id="KW-0325">Glycoprotein</keyword>
<feature type="transmembrane region" description="Helical" evidence="8">
    <location>
        <begin position="430"/>
        <end position="455"/>
    </location>
</feature>
<comment type="caution">
    <text evidence="10">The sequence shown here is derived from an EMBL/GenBank/DDBJ whole genome shotgun (WGS) entry which is preliminary data.</text>
</comment>
<dbReference type="PANTHER" id="PTHR23501">
    <property type="entry name" value="MAJOR FACILITATOR SUPERFAMILY"/>
    <property type="match status" value="1"/>
</dbReference>
<feature type="transmembrane region" description="Helical" evidence="8">
    <location>
        <begin position="105"/>
        <end position="125"/>
    </location>
</feature>